<dbReference type="InterPro" id="IPR036388">
    <property type="entry name" value="WH-like_DNA-bd_sf"/>
</dbReference>
<dbReference type="EMBL" id="SGXA01000001">
    <property type="protein sequence ID" value="RZS75774.1"/>
    <property type="molecule type" value="Genomic_DNA"/>
</dbReference>
<sequence length="187" mass="22113">MKPKESSYEKFLLMQVASGDEQAFRTLTHHYSGLVFKFIYQHLEDRSLAEEIVQDIFVKLWLTRETLAQIESFRSFLLIICRNHAFNALKKMVREKNRAWEWSQDSLQEAGEDIYKQEHLLLLIDEAVEMLPPQQQKAWILCRRNGLKYDQAADEMKISKDAIKKYLQYANNAIKKYVSGKLPIYHP</sequence>
<dbReference type="GO" id="GO:0016987">
    <property type="term" value="F:sigma factor activity"/>
    <property type="evidence" value="ECO:0007669"/>
    <property type="project" value="UniProtKB-KW"/>
</dbReference>
<dbReference type="Gene3D" id="1.10.10.10">
    <property type="entry name" value="Winged helix-like DNA-binding domain superfamily/Winged helix DNA-binding domain"/>
    <property type="match status" value="1"/>
</dbReference>
<keyword evidence="2" id="KW-0805">Transcription regulation</keyword>
<dbReference type="InterPro" id="IPR013325">
    <property type="entry name" value="RNA_pol_sigma_r2"/>
</dbReference>
<evidence type="ECO:0000259" key="6">
    <source>
        <dbReference type="Pfam" id="PF08281"/>
    </source>
</evidence>
<gene>
    <name evidence="7" type="ORF">EV199_1647</name>
</gene>
<feature type="domain" description="RNA polymerase sigma factor 70 region 4 type 2" evidence="6">
    <location>
        <begin position="122"/>
        <end position="168"/>
    </location>
</feature>
<comment type="caution">
    <text evidence="7">The sequence shown here is derived from an EMBL/GenBank/DDBJ whole genome shotgun (WGS) entry which is preliminary data.</text>
</comment>
<accession>A0A4Q7N461</accession>
<proteinExistence type="inferred from homology"/>
<evidence type="ECO:0000256" key="1">
    <source>
        <dbReference type="ARBA" id="ARBA00010641"/>
    </source>
</evidence>
<dbReference type="GO" id="GO:0006352">
    <property type="term" value="P:DNA-templated transcription initiation"/>
    <property type="evidence" value="ECO:0007669"/>
    <property type="project" value="InterPro"/>
</dbReference>
<dbReference type="InterPro" id="IPR007627">
    <property type="entry name" value="RNA_pol_sigma70_r2"/>
</dbReference>
<evidence type="ECO:0000259" key="5">
    <source>
        <dbReference type="Pfam" id="PF04542"/>
    </source>
</evidence>
<dbReference type="Gene3D" id="1.10.1740.10">
    <property type="match status" value="1"/>
</dbReference>
<protein>
    <submittedName>
        <fullName evidence="7">RNA polymerase sigma-70 factor (ECF subfamily)</fullName>
    </submittedName>
</protein>
<name>A0A4Q7N461_9BACT</name>
<dbReference type="NCBIfam" id="TIGR02937">
    <property type="entry name" value="sigma70-ECF"/>
    <property type="match status" value="1"/>
</dbReference>
<dbReference type="Pfam" id="PF04542">
    <property type="entry name" value="Sigma70_r2"/>
    <property type="match status" value="1"/>
</dbReference>
<dbReference type="InterPro" id="IPR013249">
    <property type="entry name" value="RNA_pol_sigma70_r4_t2"/>
</dbReference>
<dbReference type="Pfam" id="PF08281">
    <property type="entry name" value="Sigma70_r4_2"/>
    <property type="match status" value="1"/>
</dbReference>
<organism evidence="7 8">
    <name type="scientific">Pseudobacter ginsenosidimutans</name>
    <dbReference type="NCBI Taxonomy" id="661488"/>
    <lineage>
        <taxon>Bacteria</taxon>
        <taxon>Pseudomonadati</taxon>
        <taxon>Bacteroidota</taxon>
        <taxon>Chitinophagia</taxon>
        <taxon>Chitinophagales</taxon>
        <taxon>Chitinophagaceae</taxon>
        <taxon>Pseudobacter</taxon>
    </lineage>
</organism>
<dbReference type="PANTHER" id="PTHR43133">
    <property type="entry name" value="RNA POLYMERASE ECF-TYPE SIGMA FACTO"/>
    <property type="match status" value="1"/>
</dbReference>
<dbReference type="AlphaFoldDB" id="A0A4Q7N461"/>
<comment type="similarity">
    <text evidence="1">Belongs to the sigma-70 factor family. ECF subfamily.</text>
</comment>
<dbReference type="InterPro" id="IPR039425">
    <property type="entry name" value="RNA_pol_sigma-70-like"/>
</dbReference>
<dbReference type="SUPFAM" id="SSF88659">
    <property type="entry name" value="Sigma3 and sigma4 domains of RNA polymerase sigma factors"/>
    <property type="match status" value="1"/>
</dbReference>
<dbReference type="GO" id="GO:0003677">
    <property type="term" value="F:DNA binding"/>
    <property type="evidence" value="ECO:0007669"/>
    <property type="project" value="InterPro"/>
</dbReference>
<dbReference type="InterPro" id="IPR013324">
    <property type="entry name" value="RNA_pol_sigma_r3/r4-like"/>
</dbReference>
<keyword evidence="3" id="KW-0731">Sigma factor</keyword>
<evidence type="ECO:0000256" key="4">
    <source>
        <dbReference type="ARBA" id="ARBA00023163"/>
    </source>
</evidence>
<evidence type="ECO:0000256" key="2">
    <source>
        <dbReference type="ARBA" id="ARBA00023015"/>
    </source>
</evidence>
<evidence type="ECO:0000313" key="8">
    <source>
        <dbReference type="Proteomes" id="UP000293874"/>
    </source>
</evidence>
<dbReference type="InterPro" id="IPR014284">
    <property type="entry name" value="RNA_pol_sigma-70_dom"/>
</dbReference>
<dbReference type="Proteomes" id="UP000293874">
    <property type="component" value="Unassembled WGS sequence"/>
</dbReference>
<evidence type="ECO:0000256" key="3">
    <source>
        <dbReference type="ARBA" id="ARBA00023082"/>
    </source>
</evidence>
<dbReference type="SUPFAM" id="SSF88946">
    <property type="entry name" value="Sigma2 domain of RNA polymerase sigma factors"/>
    <property type="match status" value="1"/>
</dbReference>
<reference evidence="7 8" key="1">
    <citation type="submission" date="2019-02" db="EMBL/GenBank/DDBJ databases">
        <title>Genomic Encyclopedia of Type Strains, Phase IV (KMG-IV): sequencing the most valuable type-strain genomes for metagenomic binning, comparative biology and taxonomic classification.</title>
        <authorList>
            <person name="Goeker M."/>
        </authorList>
    </citation>
    <scope>NUCLEOTIDE SEQUENCE [LARGE SCALE GENOMIC DNA]</scope>
    <source>
        <strain evidence="7 8">DSM 18116</strain>
    </source>
</reference>
<feature type="domain" description="RNA polymerase sigma-70 region 2" evidence="5">
    <location>
        <begin position="29"/>
        <end position="91"/>
    </location>
</feature>
<evidence type="ECO:0000313" key="7">
    <source>
        <dbReference type="EMBL" id="RZS75774.1"/>
    </source>
</evidence>
<keyword evidence="8" id="KW-1185">Reference proteome</keyword>
<keyword evidence="4" id="KW-0804">Transcription</keyword>
<dbReference type="PANTHER" id="PTHR43133:SF46">
    <property type="entry name" value="RNA POLYMERASE SIGMA-70 FACTOR ECF SUBFAMILY"/>
    <property type="match status" value="1"/>
</dbReference>